<dbReference type="InterPro" id="IPR006179">
    <property type="entry name" value="5_nucleotidase/apyrase"/>
</dbReference>
<comment type="caution">
    <text evidence="3">The sequence shown here is derived from an EMBL/GenBank/DDBJ whole genome shotgun (WGS) entry which is preliminary data.</text>
</comment>
<dbReference type="InterPro" id="IPR029052">
    <property type="entry name" value="Metallo-depent_PP-like"/>
</dbReference>
<dbReference type="GO" id="GO:0005829">
    <property type="term" value="C:cytosol"/>
    <property type="evidence" value="ECO:0007669"/>
    <property type="project" value="EnsemblFungi"/>
</dbReference>
<dbReference type="GO" id="GO:0005576">
    <property type="term" value="C:extracellular region"/>
    <property type="evidence" value="ECO:0007669"/>
    <property type="project" value="EnsemblFungi"/>
</dbReference>
<dbReference type="VEuPathDB" id="FungiDB:C7M61_000027"/>
<dbReference type="RefSeq" id="XP_024715091.1">
    <property type="nucleotide sequence ID" value="XM_024855492.1"/>
</dbReference>
<feature type="chain" id="PRO_5015197546" description="Putative 5'-nucleotidase C-terminal domain-containing protein" evidence="1">
    <location>
        <begin position="22"/>
        <end position="635"/>
    </location>
</feature>
<dbReference type="PANTHER" id="PTHR11575:SF22">
    <property type="entry name" value="ADL392WP"/>
    <property type="match status" value="1"/>
</dbReference>
<keyword evidence="1" id="KW-0732">Signal</keyword>
<name>A0A2P7YWR8_9ASCO</name>
<dbReference type="Proteomes" id="UP000241107">
    <property type="component" value="Unassembled WGS sequence"/>
</dbReference>
<dbReference type="SUPFAM" id="SSF55816">
    <property type="entry name" value="5'-nucleotidase (syn. UDP-sugar hydrolase), C-terminal domain"/>
    <property type="match status" value="1"/>
</dbReference>
<dbReference type="OrthoDB" id="7722975at2759"/>
<protein>
    <recommendedName>
        <fullName evidence="2">Putative 5'-nucleotidase C-terminal domain-containing protein</fullName>
    </recommendedName>
</protein>
<feature type="domain" description="Putative 5'-nucleotidase C-terminal" evidence="2">
    <location>
        <begin position="346"/>
        <end position="539"/>
    </location>
</feature>
<dbReference type="STRING" id="418784.A0A2P7YWR8"/>
<dbReference type="InterPro" id="IPR014485">
    <property type="entry name" value="Pesterase_C1039"/>
</dbReference>
<sequence length="635" mass="71574">MRATFFFIGAALATFRDLAFGDLNFLHTTDTHGWYLGHLNQKTYSGDWGDFVSFAHHLKQKARQNGQDLLLVDSGDRHDGNGLLDITSPNGARSLPIFIEQDYDLLTLGNHELYLAENSQQEYEIVAKHYGEKYVSTNVEYLDGDNWVPIGNKYRYWKTEVKGTRVLALGFMFDFARYNEKTKVTPIAEVIQQDWFQEILDKFPAEEVDTVVVVTHVPVDRDWNELALLHAELRVHYPETKIEYFGGHSHIRDFVVYDEKLVALQSGRFCETVGFLGVNLNATGSEASEVYSRRYIDFNTDLFRYHSGKSVEAFDTKKGNHVKSLIALAREDLGLDNVIGYVNNSNYYMDYVPVSHPKNLFRLLAKKVLPTLEAEKDVETSQERLILINTGSVRYDLYKGPYTLDTHYIVSPFQNKWVKVTVPKYIAVQIAPKLNQGGYIMAAASKEPLAPPHQTPKVLQKRDQQVMDLSQYDDLDLHVEKLTKGYVTYDDFGNKGDDTVHKAVVNYPVPNVVQSVELKHNGRKAPVDVVFYDFITPNVKEVFEQLDYPFPDVEYYSDRYLGQLLNDYVAENEIYDAARTAKDIGVGLVGSIGGNKVADAVGGGQVSHIVGGVAGGIGAGAAKDKAEDKADEKKD</sequence>
<dbReference type="GO" id="GO:0019677">
    <property type="term" value="P:NAD+ catabolic process"/>
    <property type="evidence" value="ECO:0007669"/>
    <property type="project" value="EnsemblFungi"/>
</dbReference>
<organism evidence="3 4">
    <name type="scientific">Candidozyma pseudohaemuli</name>
    <dbReference type="NCBI Taxonomy" id="418784"/>
    <lineage>
        <taxon>Eukaryota</taxon>
        <taxon>Fungi</taxon>
        <taxon>Dikarya</taxon>
        <taxon>Ascomycota</taxon>
        <taxon>Saccharomycotina</taxon>
        <taxon>Pichiomycetes</taxon>
        <taxon>Metschnikowiaceae</taxon>
        <taxon>Candidozyma</taxon>
    </lineage>
</organism>
<dbReference type="EMBL" id="PYFQ01000001">
    <property type="protein sequence ID" value="PSK40392.1"/>
    <property type="molecule type" value="Genomic_DNA"/>
</dbReference>
<evidence type="ECO:0000256" key="1">
    <source>
        <dbReference type="SAM" id="SignalP"/>
    </source>
</evidence>
<gene>
    <name evidence="3" type="ORF">C7M61_000027</name>
</gene>
<dbReference type="PIRSF" id="PIRSF017316">
    <property type="entry name" value="Pesterase_C1039"/>
    <property type="match status" value="1"/>
</dbReference>
<evidence type="ECO:0000313" key="4">
    <source>
        <dbReference type="Proteomes" id="UP000241107"/>
    </source>
</evidence>
<proteinExistence type="predicted"/>
<dbReference type="FunFam" id="3.60.21.10:FF:000043">
    <property type="entry name" value="Ser/Thr protein phosphatase family"/>
    <property type="match status" value="1"/>
</dbReference>
<dbReference type="AlphaFoldDB" id="A0A2P7YWR8"/>
<dbReference type="GeneID" id="36563421"/>
<evidence type="ECO:0000313" key="3">
    <source>
        <dbReference type="EMBL" id="PSK40392.1"/>
    </source>
</evidence>
<dbReference type="SUPFAM" id="SSF56300">
    <property type="entry name" value="Metallo-dependent phosphatases"/>
    <property type="match status" value="1"/>
</dbReference>
<dbReference type="PANTHER" id="PTHR11575">
    <property type="entry name" value="5'-NUCLEOTIDASE-RELATED"/>
    <property type="match status" value="1"/>
</dbReference>
<dbReference type="GO" id="GO:0016787">
    <property type="term" value="F:hydrolase activity"/>
    <property type="evidence" value="ECO:0007669"/>
    <property type="project" value="InterPro"/>
</dbReference>
<feature type="signal peptide" evidence="1">
    <location>
        <begin position="1"/>
        <end position="21"/>
    </location>
</feature>
<dbReference type="Gene3D" id="3.90.780.10">
    <property type="entry name" value="5'-Nucleotidase, C-terminal domain"/>
    <property type="match status" value="2"/>
</dbReference>
<accession>A0A2P7YWR8</accession>
<dbReference type="InterPro" id="IPR053828">
    <property type="entry name" value="Nucleosidase_C"/>
</dbReference>
<dbReference type="InterPro" id="IPR036907">
    <property type="entry name" value="5'-Nucleotdase_C_sf"/>
</dbReference>
<reference evidence="3 4" key="1">
    <citation type="submission" date="2018-03" db="EMBL/GenBank/DDBJ databases">
        <title>Candida pseudohaemulonii genome assembly and annotation.</title>
        <authorList>
            <person name="Munoz J.F."/>
            <person name="Gade L.G."/>
            <person name="Chow N.A."/>
            <person name="Litvintseva A.P."/>
            <person name="Loparev V.N."/>
            <person name="Cuomo C.A."/>
        </authorList>
    </citation>
    <scope>NUCLEOTIDE SEQUENCE [LARGE SCALE GENOMIC DNA]</scope>
    <source>
        <strain evidence="3 4">B12108</strain>
    </source>
</reference>
<evidence type="ECO:0000259" key="2">
    <source>
        <dbReference type="Pfam" id="PF21953"/>
    </source>
</evidence>
<dbReference type="Gene3D" id="3.60.21.10">
    <property type="match status" value="1"/>
</dbReference>
<keyword evidence="4" id="KW-1185">Reference proteome</keyword>
<dbReference type="Pfam" id="PF21953">
    <property type="entry name" value="NadN_nucleosid_C"/>
    <property type="match status" value="1"/>
</dbReference>